<evidence type="ECO:0000313" key="4">
    <source>
        <dbReference type="Proteomes" id="UP000176221"/>
    </source>
</evidence>
<dbReference type="Pfam" id="PF13439">
    <property type="entry name" value="Glyco_transf_4"/>
    <property type="match status" value="1"/>
</dbReference>
<sequence>MHIAIIVRRLTNFGGVQRQALSLAHELKKMGHDIRLYTFAYDRERCYPELVGDIPVRALPQDEHLPTTGFFGFINETRMAKRLSKYIDSSTELLHPHCIISHHVAYFYKKNIKHIPSVWNLNELPAMRWPIEMLEMVENPEYHDIPKKPLWYKKLVILLRNAYDRFFVQKQDVITVFDTFHQKMLERYAGRKSTIVPSGLDIDRFQYLYHESPSREKKLFLLTSGIFLSYRRFEDIISALPILIEKGLDPELSIFGDYSCDKKYHKKLIELSRRLGVENRVVYKGTYLDEELMKAFAESHIFVFPHLQSQGLSVYESIAAGLPTVITPVPGTYETLHHKREVMVAEVKNPVSLAAALDELATDPTLYQTLSKDGSKYVRTNFSWRQYAEGMNAIFKKVGN</sequence>
<dbReference type="Proteomes" id="UP000176221">
    <property type="component" value="Unassembled WGS sequence"/>
</dbReference>
<dbReference type="InterPro" id="IPR028098">
    <property type="entry name" value="Glyco_trans_4-like_N"/>
</dbReference>
<dbReference type="GO" id="GO:0016757">
    <property type="term" value="F:glycosyltransferase activity"/>
    <property type="evidence" value="ECO:0007669"/>
    <property type="project" value="InterPro"/>
</dbReference>
<dbReference type="CDD" id="cd03801">
    <property type="entry name" value="GT4_PimA-like"/>
    <property type="match status" value="1"/>
</dbReference>
<dbReference type="SUPFAM" id="SSF53756">
    <property type="entry name" value="UDP-Glycosyltransferase/glycogen phosphorylase"/>
    <property type="match status" value="1"/>
</dbReference>
<gene>
    <name evidence="3" type="ORF">A2928_04165</name>
</gene>
<reference evidence="3 4" key="1">
    <citation type="journal article" date="2016" name="Nat. Commun.">
        <title>Thousands of microbial genomes shed light on interconnected biogeochemical processes in an aquifer system.</title>
        <authorList>
            <person name="Anantharaman K."/>
            <person name="Brown C.T."/>
            <person name="Hug L.A."/>
            <person name="Sharon I."/>
            <person name="Castelle C.J."/>
            <person name="Probst A.J."/>
            <person name="Thomas B.C."/>
            <person name="Singh A."/>
            <person name="Wilkins M.J."/>
            <person name="Karaoz U."/>
            <person name="Brodie E.L."/>
            <person name="Williams K.H."/>
            <person name="Hubbard S.S."/>
            <person name="Banfield J.F."/>
        </authorList>
    </citation>
    <scope>NUCLEOTIDE SEQUENCE [LARGE SCALE GENOMIC DNA]</scope>
</reference>
<name>A0A1G2NAR9_9BACT</name>
<proteinExistence type="predicted"/>
<dbReference type="Gene3D" id="3.40.50.2000">
    <property type="entry name" value="Glycogen Phosphorylase B"/>
    <property type="match status" value="2"/>
</dbReference>
<accession>A0A1G2NAR9</accession>
<organism evidence="3 4">
    <name type="scientific">Candidatus Taylorbacteria bacterium RIFCSPLOWO2_01_FULL_45_15b</name>
    <dbReference type="NCBI Taxonomy" id="1802319"/>
    <lineage>
        <taxon>Bacteria</taxon>
        <taxon>Candidatus Tayloriibacteriota</taxon>
    </lineage>
</organism>
<dbReference type="Pfam" id="PF00534">
    <property type="entry name" value="Glycos_transf_1"/>
    <property type="match status" value="1"/>
</dbReference>
<dbReference type="AlphaFoldDB" id="A0A1G2NAR9"/>
<dbReference type="PANTHER" id="PTHR12526:SF622">
    <property type="entry name" value="GLYCOSYLTRANSFERASE (GROUP I)"/>
    <property type="match status" value="1"/>
</dbReference>
<evidence type="ECO:0000259" key="1">
    <source>
        <dbReference type="Pfam" id="PF00534"/>
    </source>
</evidence>
<dbReference type="STRING" id="1802319.A2928_04165"/>
<dbReference type="InterPro" id="IPR001296">
    <property type="entry name" value="Glyco_trans_1"/>
</dbReference>
<evidence type="ECO:0000259" key="2">
    <source>
        <dbReference type="Pfam" id="PF13439"/>
    </source>
</evidence>
<feature type="domain" description="Glycosyl transferase family 1" evidence="1">
    <location>
        <begin position="212"/>
        <end position="375"/>
    </location>
</feature>
<dbReference type="PANTHER" id="PTHR12526">
    <property type="entry name" value="GLYCOSYLTRANSFERASE"/>
    <property type="match status" value="1"/>
</dbReference>
<feature type="domain" description="Glycosyltransferase subfamily 4-like N-terminal" evidence="2">
    <location>
        <begin position="13"/>
        <end position="204"/>
    </location>
</feature>
<protein>
    <recommendedName>
        <fullName evidence="5">Glycosyl transferase family 1 domain-containing protein</fullName>
    </recommendedName>
</protein>
<evidence type="ECO:0008006" key="5">
    <source>
        <dbReference type="Google" id="ProtNLM"/>
    </source>
</evidence>
<dbReference type="EMBL" id="MHRX01000045">
    <property type="protein sequence ID" value="OHA32479.1"/>
    <property type="molecule type" value="Genomic_DNA"/>
</dbReference>
<comment type="caution">
    <text evidence="3">The sequence shown here is derived from an EMBL/GenBank/DDBJ whole genome shotgun (WGS) entry which is preliminary data.</text>
</comment>
<evidence type="ECO:0000313" key="3">
    <source>
        <dbReference type="EMBL" id="OHA32479.1"/>
    </source>
</evidence>